<dbReference type="AlphaFoldDB" id="A0A9P8V334"/>
<feature type="compositionally biased region" description="Polar residues" evidence="1">
    <location>
        <begin position="531"/>
        <end position="544"/>
    </location>
</feature>
<feature type="region of interest" description="Disordered" evidence="1">
    <location>
        <begin position="857"/>
        <end position="929"/>
    </location>
</feature>
<organism evidence="2 3">
    <name type="scientific">Plectosphaerella plurivora</name>
    <dbReference type="NCBI Taxonomy" id="936078"/>
    <lineage>
        <taxon>Eukaryota</taxon>
        <taxon>Fungi</taxon>
        <taxon>Dikarya</taxon>
        <taxon>Ascomycota</taxon>
        <taxon>Pezizomycotina</taxon>
        <taxon>Sordariomycetes</taxon>
        <taxon>Hypocreomycetidae</taxon>
        <taxon>Glomerellales</taxon>
        <taxon>Plectosphaerellaceae</taxon>
        <taxon>Plectosphaerella</taxon>
    </lineage>
</organism>
<keyword evidence="3" id="KW-1185">Reference proteome</keyword>
<gene>
    <name evidence="2" type="ORF">F5X68DRAFT_249726</name>
</gene>
<feature type="compositionally biased region" description="Acidic residues" evidence="1">
    <location>
        <begin position="1071"/>
        <end position="1081"/>
    </location>
</feature>
<feature type="compositionally biased region" description="Low complexity" evidence="1">
    <location>
        <begin position="443"/>
        <end position="474"/>
    </location>
</feature>
<feature type="compositionally biased region" description="Basic and acidic residues" evidence="1">
    <location>
        <begin position="657"/>
        <end position="666"/>
    </location>
</feature>
<feature type="region of interest" description="Disordered" evidence="1">
    <location>
        <begin position="951"/>
        <end position="981"/>
    </location>
</feature>
<feature type="region of interest" description="Disordered" evidence="1">
    <location>
        <begin position="1005"/>
        <end position="1081"/>
    </location>
</feature>
<feature type="region of interest" description="Disordered" evidence="1">
    <location>
        <begin position="645"/>
        <end position="743"/>
    </location>
</feature>
<feature type="compositionally biased region" description="Polar residues" evidence="1">
    <location>
        <begin position="866"/>
        <end position="889"/>
    </location>
</feature>
<dbReference type="OrthoDB" id="4776573at2759"/>
<accession>A0A9P8V334</accession>
<feature type="region of interest" description="Disordered" evidence="1">
    <location>
        <begin position="416"/>
        <end position="501"/>
    </location>
</feature>
<feature type="compositionally biased region" description="Polar residues" evidence="1">
    <location>
        <begin position="1031"/>
        <end position="1047"/>
    </location>
</feature>
<feature type="compositionally biased region" description="Low complexity" evidence="1">
    <location>
        <begin position="960"/>
        <end position="969"/>
    </location>
</feature>
<proteinExistence type="predicted"/>
<comment type="caution">
    <text evidence="2">The sequence shown here is derived from an EMBL/GenBank/DDBJ whole genome shotgun (WGS) entry which is preliminary data.</text>
</comment>
<dbReference type="EMBL" id="JAGSXJ010000035">
    <property type="protein sequence ID" value="KAH6667094.1"/>
    <property type="molecule type" value="Genomic_DNA"/>
</dbReference>
<sequence length="1081" mass="121010">MPLPPLPPPPSPSPPPPASRSAALAIKKKRSVPSTLSNMFSRAAGAGAGPSAPDRTVNVGYDGSTRVASFKKHLSAFVALHGRVHPPRKSRTGLFSLSDILRHRIWRMVLDDLKLGDSKPIRLSSRSLYTEVYPDDHFKTLAEVFAALRPYLEVSFGVYADVMATILFTEYFHIVLSPFIGGGYFNPLVREWLPKYGHLIRHVILELDMSRLGFSAQTDGMSAASGTKGIDVLINIFVQTQLKRKNIVNIHKFFLLCRRYYGNRPTSTNLLMSKPSTDVPAPFCPASALRIADTLIQLNGLVNSIRVCGFNADYAKFIISNLFDLPDGPDVPFAETKGLIISKVSPWPRMKGQTSYIDIGKGKNEIVLDNHDLPMPLAADEKLPVSYFDADFDEPEELTLKQRSVSFTTKLVKSLRDRKDKAKESKEAAKSKRPNTSTGKSHTANTTDTITTIRTADMTTQESATTQETTQESSKLGKQAAKETKKARNARVRRSMSLGSAPLSATPWEEVEKTSTRISLRKQVSNFTLRSKASKKTLSNSQADISEGQDSETLIPDVPPIPQHYRDAGYAKSKLTETSTKYDSIRAYLRNSIRSDYVRAYLRDSIRSDYVRAFIRNPIRACQRDYVRSRLRICDCPQEVQRDTFQAETVQEDSQEDPSRACHPGEQESIEDTAFSDYPQPLFSATPHPGSTKSSKPHTAIGPNTSSYHAIGSPRHAQDARTQEPRDYFQPMPTASESAVDDMMRPRLRSQRPKVFGKLPLDPLPEPSPNAILSNTFDMTTFVYRDRSAKPRDGPQRATPLAPGELAMPRPTIPRPQRATVLGSDDFEQPQSHTQQAISPTNELIMRHARPFDVIPRSSEYGMSQPRPQATTSRQTPLPYTYTDRSMNPFSREYNAALTNTRSAPRQSAPATRQPATSPRPIRETQQAAPPLRTMRSNVGLHPDMESFQLPNHPSAFQGRRPPFTTRPRFPGHPSTPQRQAEMQLDIEETIEGIDPNRSQYEIVRTPEMDRPSRIPRSGSGRRYMFPAQAVSESSAPTNQRQYQERSTPSRDPRNPFQAASNRRIPGQDMPIEEDDDSQFF</sequence>
<evidence type="ECO:0000256" key="1">
    <source>
        <dbReference type="SAM" id="MobiDB-lite"/>
    </source>
</evidence>
<feature type="region of interest" description="Disordered" evidence="1">
    <location>
        <begin position="788"/>
        <end position="812"/>
    </location>
</feature>
<feature type="compositionally biased region" description="Basic and acidic residues" evidence="1">
    <location>
        <begin position="716"/>
        <end position="727"/>
    </location>
</feature>
<feature type="region of interest" description="Disordered" evidence="1">
    <location>
        <begin position="531"/>
        <end position="564"/>
    </location>
</feature>
<protein>
    <submittedName>
        <fullName evidence="2">Uncharacterized protein</fullName>
    </submittedName>
</protein>
<feature type="compositionally biased region" description="Basic and acidic residues" evidence="1">
    <location>
        <begin position="416"/>
        <end position="430"/>
    </location>
</feature>
<name>A0A9P8V334_9PEZI</name>
<evidence type="ECO:0000313" key="3">
    <source>
        <dbReference type="Proteomes" id="UP000770015"/>
    </source>
</evidence>
<feature type="region of interest" description="Disordered" evidence="1">
    <location>
        <begin position="1"/>
        <end position="30"/>
    </location>
</feature>
<dbReference type="Proteomes" id="UP000770015">
    <property type="component" value="Unassembled WGS sequence"/>
</dbReference>
<reference evidence="2" key="1">
    <citation type="journal article" date="2021" name="Nat. Commun.">
        <title>Genetic determinants of endophytism in the Arabidopsis root mycobiome.</title>
        <authorList>
            <person name="Mesny F."/>
            <person name="Miyauchi S."/>
            <person name="Thiergart T."/>
            <person name="Pickel B."/>
            <person name="Atanasova L."/>
            <person name="Karlsson M."/>
            <person name="Huettel B."/>
            <person name="Barry K.W."/>
            <person name="Haridas S."/>
            <person name="Chen C."/>
            <person name="Bauer D."/>
            <person name="Andreopoulos W."/>
            <person name="Pangilinan J."/>
            <person name="LaButti K."/>
            <person name="Riley R."/>
            <person name="Lipzen A."/>
            <person name="Clum A."/>
            <person name="Drula E."/>
            <person name="Henrissat B."/>
            <person name="Kohler A."/>
            <person name="Grigoriev I.V."/>
            <person name="Martin F.M."/>
            <person name="Hacquard S."/>
        </authorList>
    </citation>
    <scope>NUCLEOTIDE SEQUENCE</scope>
    <source>
        <strain evidence="2">MPI-SDFR-AT-0117</strain>
    </source>
</reference>
<feature type="compositionally biased region" description="Polar residues" evidence="1">
    <location>
        <begin position="897"/>
        <end position="917"/>
    </location>
</feature>
<evidence type="ECO:0000313" key="2">
    <source>
        <dbReference type="EMBL" id="KAH6667094.1"/>
    </source>
</evidence>
<feature type="compositionally biased region" description="Pro residues" evidence="1">
    <location>
        <begin position="1"/>
        <end position="18"/>
    </location>
</feature>